<organism evidence="1 2">
    <name type="scientific">Caligus rogercresseyi</name>
    <name type="common">Sea louse</name>
    <dbReference type="NCBI Taxonomy" id="217165"/>
    <lineage>
        <taxon>Eukaryota</taxon>
        <taxon>Metazoa</taxon>
        <taxon>Ecdysozoa</taxon>
        <taxon>Arthropoda</taxon>
        <taxon>Crustacea</taxon>
        <taxon>Multicrustacea</taxon>
        <taxon>Hexanauplia</taxon>
        <taxon>Copepoda</taxon>
        <taxon>Siphonostomatoida</taxon>
        <taxon>Caligidae</taxon>
        <taxon>Caligus</taxon>
    </lineage>
</organism>
<sequence>MKVSIVNILKKGGDQNIEELGISKGRIFKRNHIPWGSTGYLSHQIRDTPIPNPIPEPEG</sequence>
<dbReference type="AlphaFoldDB" id="A0A7T8GQ54"/>
<keyword evidence="2" id="KW-1185">Reference proteome</keyword>
<feature type="non-terminal residue" evidence="1">
    <location>
        <position position="59"/>
    </location>
</feature>
<reference evidence="2" key="1">
    <citation type="submission" date="2021-01" db="EMBL/GenBank/DDBJ databases">
        <title>Caligus Genome Assembly.</title>
        <authorList>
            <person name="Gallardo-Escarate C."/>
        </authorList>
    </citation>
    <scope>NUCLEOTIDE SEQUENCE [LARGE SCALE GENOMIC DNA]</scope>
</reference>
<gene>
    <name evidence="1" type="ORF">FKW44_020790</name>
</gene>
<evidence type="ECO:0000313" key="2">
    <source>
        <dbReference type="Proteomes" id="UP000595437"/>
    </source>
</evidence>
<protein>
    <submittedName>
        <fullName evidence="1">Uncharacterized protein</fullName>
    </submittedName>
</protein>
<name>A0A7T8GQ54_CALRO</name>
<dbReference type="Proteomes" id="UP000595437">
    <property type="component" value="Chromosome 15"/>
</dbReference>
<dbReference type="EMBL" id="CP045904">
    <property type="protein sequence ID" value="QQP35864.1"/>
    <property type="molecule type" value="Genomic_DNA"/>
</dbReference>
<accession>A0A7T8GQ54</accession>
<proteinExistence type="predicted"/>
<evidence type="ECO:0000313" key="1">
    <source>
        <dbReference type="EMBL" id="QQP35864.1"/>
    </source>
</evidence>